<dbReference type="SMART" id="SM00388">
    <property type="entry name" value="HisKA"/>
    <property type="match status" value="1"/>
</dbReference>
<dbReference type="PRINTS" id="PR00344">
    <property type="entry name" value="BCTRLSENSOR"/>
</dbReference>
<dbReference type="InterPro" id="IPR003594">
    <property type="entry name" value="HATPase_dom"/>
</dbReference>
<dbReference type="STRING" id="37625.SAMN05660420_00921"/>
<dbReference type="OrthoDB" id="9808844at2"/>
<evidence type="ECO:0000256" key="7">
    <source>
        <dbReference type="ARBA" id="ARBA00022692"/>
    </source>
</evidence>
<evidence type="ECO:0000256" key="10">
    <source>
        <dbReference type="ARBA" id="ARBA00023136"/>
    </source>
</evidence>
<dbReference type="PANTHER" id="PTHR43065">
    <property type="entry name" value="SENSOR HISTIDINE KINASE"/>
    <property type="match status" value="1"/>
</dbReference>
<dbReference type="CDD" id="cd00075">
    <property type="entry name" value="HATPase"/>
    <property type="match status" value="1"/>
</dbReference>
<keyword evidence="10 11" id="KW-0472">Membrane</keyword>
<organism evidence="14 15">
    <name type="scientific">Desulfuromusa kysingii</name>
    <dbReference type="NCBI Taxonomy" id="37625"/>
    <lineage>
        <taxon>Bacteria</taxon>
        <taxon>Pseudomonadati</taxon>
        <taxon>Thermodesulfobacteriota</taxon>
        <taxon>Desulfuromonadia</taxon>
        <taxon>Desulfuromonadales</taxon>
        <taxon>Geopsychrobacteraceae</taxon>
        <taxon>Desulfuromusa</taxon>
    </lineage>
</organism>
<dbReference type="Pfam" id="PF08269">
    <property type="entry name" value="dCache_2"/>
    <property type="match status" value="1"/>
</dbReference>
<reference evidence="14 15" key="1">
    <citation type="submission" date="2016-10" db="EMBL/GenBank/DDBJ databases">
        <authorList>
            <person name="de Groot N.N."/>
        </authorList>
    </citation>
    <scope>NUCLEOTIDE SEQUENCE [LARGE SCALE GENOMIC DNA]</scope>
    <source>
        <strain evidence="14 15">DSM 7343</strain>
    </source>
</reference>
<dbReference type="AlphaFoldDB" id="A0A1H3XF27"/>
<feature type="domain" description="HAMP" evidence="13">
    <location>
        <begin position="372"/>
        <end position="424"/>
    </location>
</feature>
<dbReference type="PANTHER" id="PTHR43065:SF42">
    <property type="entry name" value="TWO-COMPONENT SENSOR PPRA"/>
    <property type="match status" value="1"/>
</dbReference>
<feature type="transmembrane region" description="Helical" evidence="11">
    <location>
        <begin position="348"/>
        <end position="370"/>
    </location>
</feature>
<protein>
    <recommendedName>
        <fullName evidence="3">histidine kinase</fullName>
        <ecNumber evidence="3">2.7.13.3</ecNumber>
    </recommendedName>
</protein>
<dbReference type="CDD" id="cd12912">
    <property type="entry name" value="PDC2_MCP_like"/>
    <property type="match status" value="1"/>
</dbReference>
<evidence type="ECO:0000259" key="13">
    <source>
        <dbReference type="PROSITE" id="PS50885"/>
    </source>
</evidence>
<evidence type="ECO:0000259" key="12">
    <source>
        <dbReference type="PROSITE" id="PS50109"/>
    </source>
</evidence>
<evidence type="ECO:0000256" key="9">
    <source>
        <dbReference type="ARBA" id="ARBA00022989"/>
    </source>
</evidence>
<dbReference type="GO" id="GO:0000155">
    <property type="term" value="F:phosphorelay sensor kinase activity"/>
    <property type="evidence" value="ECO:0007669"/>
    <property type="project" value="InterPro"/>
</dbReference>
<dbReference type="InterPro" id="IPR036890">
    <property type="entry name" value="HATPase_C_sf"/>
</dbReference>
<keyword evidence="5" id="KW-0597">Phosphoprotein</keyword>
<dbReference type="PROSITE" id="PS50109">
    <property type="entry name" value="HIS_KIN"/>
    <property type="match status" value="1"/>
</dbReference>
<gene>
    <name evidence="14" type="ORF">SAMN05660420_00921</name>
</gene>
<keyword evidence="9 11" id="KW-1133">Transmembrane helix</keyword>
<dbReference type="SUPFAM" id="SSF47384">
    <property type="entry name" value="Homodimeric domain of signal transducing histidine kinase"/>
    <property type="match status" value="1"/>
</dbReference>
<dbReference type="InterPro" id="IPR004010">
    <property type="entry name" value="Double_Cache_2"/>
</dbReference>
<dbReference type="Gene3D" id="6.10.340.10">
    <property type="match status" value="1"/>
</dbReference>
<evidence type="ECO:0000256" key="3">
    <source>
        <dbReference type="ARBA" id="ARBA00012438"/>
    </source>
</evidence>
<evidence type="ECO:0000256" key="11">
    <source>
        <dbReference type="SAM" id="Phobius"/>
    </source>
</evidence>
<comment type="catalytic activity">
    <reaction evidence="1">
        <text>ATP + protein L-histidine = ADP + protein N-phospho-L-histidine.</text>
        <dbReference type="EC" id="2.7.13.3"/>
    </reaction>
</comment>
<dbReference type="InterPro" id="IPR033480">
    <property type="entry name" value="sCache_2"/>
</dbReference>
<dbReference type="EMBL" id="FNQN01000002">
    <property type="protein sequence ID" value="SDZ97222.1"/>
    <property type="molecule type" value="Genomic_DNA"/>
</dbReference>
<sequence>MIRNLFAFFNNLKIRWKMLVITLPLLVFPIFLLGGMIGYIATTEAYKGIIDASKADLDHMASFTLDLLDGHHRQFEVYREDKKKTVRQEMKTLVELAYTLINEQQHQYDLGNISLSEAQQSTRNSFKDVSIGSSGYLFAVTSKGELRVHPTREGENIISAKDKNGRLFIRELAERALNSKPGEVLYTIYPWRNETLGDKHPRNKIVAFRYYPQWDWIVAAGGYLDETYDDPEFEQQSLITLSQQIKSKKVGITGYVYCMTSDGVMTIHPDAEGQSLISEQDTTGHKFIAEMTEKKDGWIRYPWLNKGDKKARMKIVRYRYFAPWDWIIAVSSYEDEFYQAANNLKWRIAGYVLLLPILIGVVATLLLFLASKVMTDPIHKMITVIRRVKQGRLDEQVPVTSHDEIGELAISFNRMTRILKKNKELEATLAQQGKMASLGVLSSGVAHEINNPLGVILGYAGHLEKKITPEDPNYAFIHEIKRESKRCKKIVQNLLSYSRTPRPVLEPTDINRLLSQIIDFASNHSDLFKINVIENFSTDIPKISADMDQLRQVTINLLLNAASASAEGGEIRVATGLDGDQFVRIEFSDDGEGISEENLEKIFEPFFTTKTKGTGLGLAITKQIIEMHQGEIFIDSETGKGTTVVIRLPLTREEY</sequence>
<dbReference type="Gene3D" id="1.10.287.130">
    <property type="match status" value="1"/>
</dbReference>
<dbReference type="EC" id="2.7.13.3" evidence="3"/>
<dbReference type="SUPFAM" id="SSF158472">
    <property type="entry name" value="HAMP domain-like"/>
    <property type="match status" value="1"/>
</dbReference>
<keyword evidence="15" id="KW-1185">Reference proteome</keyword>
<comment type="subcellular location">
    <subcellularLocation>
        <location evidence="2">Cell membrane</location>
        <topology evidence="2">Multi-pass membrane protein</topology>
    </subcellularLocation>
</comment>
<dbReference type="Gene3D" id="3.30.450.20">
    <property type="entry name" value="PAS domain"/>
    <property type="match status" value="2"/>
</dbReference>
<proteinExistence type="predicted"/>
<dbReference type="GO" id="GO:0005886">
    <property type="term" value="C:plasma membrane"/>
    <property type="evidence" value="ECO:0007669"/>
    <property type="project" value="UniProtKB-SubCell"/>
</dbReference>
<dbReference type="Pfam" id="PF02518">
    <property type="entry name" value="HATPase_c"/>
    <property type="match status" value="1"/>
</dbReference>
<dbReference type="Gene3D" id="3.30.565.10">
    <property type="entry name" value="Histidine kinase-like ATPase, C-terminal domain"/>
    <property type="match status" value="1"/>
</dbReference>
<evidence type="ECO:0000256" key="4">
    <source>
        <dbReference type="ARBA" id="ARBA00022475"/>
    </source>
</evidence>
<dbReference type="SUPFAM" id="SSF55874">
    <property type="entry name" value="ATPase domain of HSP90 chaperone/DNA topoisomerase II/histidine kinase"/>
    <property type="match status" value="1"/>
</dbReference>
<feature type="domain" description="Histidine kinase" evidence="12">
    <location>
        <begin position="444"/>
        <end position="652"/>
    </location>
</feature>
<keyword evidence="7 11" id="KW-0812">Transmembrane</keyword>
<dbReference type="Pfam" id="PF00512">
    <property type="entry name" value="HisKA"/>
    <property type="match status" value="1"/>
</dbReference>
<dbReference type="PROSITE" id="PS50885">
    <property type="entry name" value="HAMP"/>
    <property type="match status" value="1"/>
</dbReference>
<dbReference type="InterPro" id="IPR003660">
    <property type="entry name" value="HAMP_dom"/>
</dbReference>
<dbReference type="Proteomes" id="UP000199409">
    <property type="component" value="Unassembled WGS sequence"/>
</dbReference>
<dbReference type="Pfam" id="PF00672">
    <property type="entry name" value="HAMP"/>
    <property type="match status" value="1"/>
</dbReference>
<evidence type="ECO:0000313" key="15">
    <source>
        <dbReference type="Proteomes" id="UP000199409"/>
    </source>
</evidence>
<keyword evidence="8 14" id="KW-0418">Kinase</keyword>
<evidence type="ECO:0000256" key="6">
    <source>
        <dbReference type="ARBA" id="ARBA00022679"/>
    </source>
</evidence>
<dbReference type="CDD" id="cd00082">
    <property type="entry name" value="HisKA"/>
    <property type="match status" value="1"/>
</dbReference>
<evidence type="ECO:0000256" key="8">
    <source>
        <dbReference type="ARBA" id="ARBA00022777"/>
    </source>
</evidence>
<evidence type="ECO:0000256" key="5">
    <source>
        <dbReference type="ARBA" id="ARBA00022553"/>
    </source>
</evidence>
<keyword evidence="6" id="KW-0808">Transferase</keyword>
<dbReference type="SMART" id="SM00387">
    <property type="entry name" value="HATPase_c"/>
    <property type="match status" value="1"/>
</dbReference>
<dbReference type="SMART" id="SM00304">
    <property type="entry name" value="HAMP"/>
    <property type="match status" value="1"/>
</dbReference>
<evidence type="ECO:0000256" key="1">
    <source>
        <dbReference type="ARBA" id="ARBA00000085"/>
    </source>
</evidence>
<dbReference type="InterPro" id="IPR005467">
    <property type="entry name" value="His_kinase_dom"/>
</dbReference>
<name>A0A1H3XF27_9BACT</name>
<evidence type="ECO:0000256" key="2">
    <source>
        <dbReference type="ARBA" id="ARBA00004651"/>
    </source>
</evidence>
<dbReference type="InterPro" id="IPR003661">
    <property type="entry name" value="HisK_dim/P_dom"/>
</dbReference>
<dbReference type="SMART" id="SM01049">
    <property type="entry name" value="Cache_2"/>
    <property type="match status" value="2"/>
</dbReference>
<dbReference type="RefSeq" id="WP_092345174.1">
    <property type="nucleotide sequence ID" value="NZ_FNQN01000002.1"/>
</dbReference>
<dbReference type="InterPro" id="IPR036097">
    <property type="entry name" value="HisK_dim/P_sf"/>
</dbReference>
<dbReference type="CDD" id="cd06225">
    <property type="entry name" value="HAMP"/>
    <property type="match status" value="1"/>
</dbReference>
<keyword evidence="4" id="KW-1003">Cell membrane</keyword>
<dbReference type="InterPro" id="IPR004358">
    <property type="entry name" value="Sig_transdc_His_kin-like_C"/>
</dbReference>
<evidence type="ECO:0000313" key="14">
    <source>
        <dbReference type="EMBL" id="SDZ97222.1"/>
    </source>
</evidence>
<accession>A0A1H3XF27</accession>